<dbReference type="EMBL" id="MF324898">
    <property type="protein sequence ID" value="ASR84247.1"/>
    <property type="molecule type" value="Genomic_DNA"/>
</dbReference>
<dbReference type="Gene3D" id="3.10.20.480">
    <property type="entry name" value="Antirestriction protein ArdA, domain 1"/>
    <property type="match status" value="1"/>
</dbReference>
<sequence>MTIGETIMASIYVASLTDYNAGVLHGDWFSLDDYADHEELTAAVEDMLSKSPTAAEEGNVAEEWAIHDYEGFGPFKLGSEWAWFDFLYALHEAFTEHGDALGAYIAGVSSDRLETPEDVEDMVSRFEEEYVGETNLEDYAYDYVQDCGIFDGVSETFQNYFNYEAFARDLGYEGYTEVDYNYSTYLFRPI</sequence>
<keyword evidence="2" id="KW-1185">Reference proteome</keyword>
<proteinExistence type="predicted"/>
<dbReference type="SMR" id="A0A222ZHP3"/>
<organism evidence="1 2">
    <name type="scientific">Rhodococcus phage Hiro</name>
    <dbReference type="NCBI Taxonomy" id="2015828"/>
    <lineage>
        <taxon>Viruses</taxon>
        <taxon>Duplodnaviria</taxon>
        <taxon>Heunggongvirae</taxon>
        <taxon>Uroviricota</taxon>
        <taxon>Caudoviricetes</taxon>
        <taxon>Rerduovirus</taxon>
        <taxon>Rerduovirus hiro</taxon>
    </lineage>
</organism>
<dbReference type="RefSeq" id="YP_009834104.1">
    <property type="nucleotide sequence ID" value="NC_048669.1"/>
</dbReference>
<dbReference type="Gene3D" id="1.10.10.1190">
    <property type="entry name" value="Antirestriction protein ArdA, domain 3"/>
    <property type="match status" value="1"/>
</dbReference>
<reference evidence="1 2" key="1">
    <citation type="submission" date="2017-06" db="EMBL/GenBank/DDBJ databases">
        <authorList>
            <person name="Isern S."/>
            <person name="Black A.J."/>
            <person name="Crivello C.W."/>
            <person name="Huelsman A.R."/>
            <person name="Pica A.N."/>
            <person name="Sisson B.M."/>
            <person name="Gatt S.M."/>
            <person name="Rosales K.A."/>
            <person name="Walter R.S."/>
            <person name="Yori S."/>
            <person name="Michael S.F."/>
            <person name="Stoner T.H."/>
            <person name="Garlena R.A."/>
            <person name="Russell D.A."/>
            <person name="Pope W.H."/>
            <person name="Jacobs-Sera D."/>
            <person name="Hatfull G.F."/>
        </authorList>
    </citation>
    <scope>NUCLEOTIDE SEQUENCE [LARGE SCALE GENOMIC DNA]</scope>
</reference>
<gene>
    <name evidence="1" type="primary">64</name>
    <name evidence="1" type="ORF">SEA_HIRO_64</name>
</gene>
<protein>
    <submittedName>
        <fullName evidence="1">ArdA-like antirestriction protein</fullName>
    </submittedName>
</protein>
<dbReference type="Proteomes" id="UP000223278">
    <property type="component" value="Segment"/>
</dbReference>
<dbReference type="KEGG" id="vg:55604166"/>
<evidence type="ECO:0000313" key="1">
    <source>
        <dbReference type="EMBL" id="ASR84247.1"/>
    </source>
</evidence>
<dbReference type="Pfam" id="PF07275">
    <property type="entry name" value="ArdA"/>
    <property type="match status" value="1"/>
</dbReference>
<dbReference type="InterPro" id="IPR009899">
    <property type="entry name" value="ArdA"/>
</dbReference>
<evidence type="ECO:0000313" key="2">
    <source>
        <dbReference type="Proteomes" id="UP000223278"/>
    </source>
</evidence>
<name>A0A222ZHP3_9CAUD</name>
<dbReference type="InterPro" id="IPR041893">
    <property type="entry name" value="ArdA_dom3"/>
</dbReference>
<dbReference type="InterPro" id="IPR041895">
    <property type="entry name" value="ArdA_dom1"/>
</dbReference>
<accession>A0A222ZHP3</accession>
<dbReference type="GeneID" id="55604166"/>